<keyword evidence="1" id="KW-1133">Transmembrane helix</keyword>
<dbReference type="SUPFAM" id="SSF141673">
    <property type="entry name" value="MOSC N-terminal domain-like"/>
    <property type="match status" value="1"/>
</dbReference>
<proteinExistence type="predicted"/>
<keyword evidence="1" id="KW-0472">Membrane</keyword>
<reference evidence="3" key="1">
    <citation type="submission" date="2019-01" db="EMBL/GenBank/DDBJ databases">
        <title>Colletotrichum abscissum LGMF1257.</title>
        <authorList>
            <person name="Baroncelli R."/>
        </authorList>
    </citation>
    <scope>NUCLEOTIDE SEQUENCE</scope>
    <source>
        <strain evidence="3">Ca142</strain>
    </source>
</reference>
<dbReference type="SUPFAM" id="SSF50800">
    <property type="entry name" value="PK beta-barrel domain-like"/>
    <property type="match status" value="1"/>
</dbReference>
<dbReference type="Proteomes" id="UP001056436">
    <property type="component" value="Unassembled WGS sequence"/>
</dbReference>
<dbReference type="Pfam" id="PF03473">
    <property type="entry name" value="MOSC"/>
    <property type="match status" value="1"/>
</dbReference>
<dbReference type="PROSITE" id="PS51340">
    <property type="entry name" value="MOSC"/>
    <property type="match status" value="1"/>
</dbReference>
<comment type="caution">
    <text evidence="3">The sequence shown here is derived from an EMBL/GenBank/DDBJ whole genome shotgun (WGS) entry which is preliminary data.</text>
</comment>
<dbReference type="OrthoDB" id="17255at2759"/>
<dbReference type="InterPro" id="IPR005302">
    <property type="entry name" value="MoCF_Sase_C"/>
</dbReference>
<dbReference type="GO" id="GO:0003824">
    <property type="term" value="F:catalytic activity"/>
    <property type="evidence" value="ECO:0007669"/>
    <property type="project" value="InterPro"/>
</dbReference>
<feature type="transmembrane region" description="Helical" evidence="1">
    <location>
        <begin position="20"/>
        <end position="40"/>
    </location>
</feature>
<dbReference type="GO" id="GO:0030151">
    <property type="term" value="F:molybdenum ion binding"/>
    <property type="evidence" value="ECO:0007669"/>
    <property type="project" value="InterPro"/>
</dbReference>
<evidence type="ECO:0000313" key="3">
    <source>
        <dbReference type="EMBL" id="KAI3559163.1"/>
    </source>
</evidence>
<dbReference type="GO" id="GO:0030170">
    <property type="term" value="F:pyridoxal phosphate binding"/>
    <property type="evidence" value="ECO:0007669"/>
    <property type="project" value="InterPro"/>
</dbReference>
<protein>
    <recommendedName>
        <fullName evidence="2">MOSC domain-containing protein</fullName>
    </recommendedName>
</protein>
<evidence type="ECO:0000256" key="1">
    <source>
        <dbReference type="SAM" id="Phobius"/>
    </source>
</evidence>
<name>A0A9P9XSH4_9PEZI</name>
<keyword evidence="4" id="KW-1185">Reference proteome</keyword>
<keyword evidence="1" id="KW-0812">Transmembrane</keyword>
<feature type="domain" description="MOSC" evidence="2">
    <location>
        <begin position="222"/>
        <end position="395"/>
    </location>
</feature>
<accession>A0A9P9XSH4</accession>
<organism evidence="3 4">
    <name type="scientific">Colletotrichum abscissum</name>
    <dbReference type="NCBI Taxonomy" id="1671311"/>
    <lineage>
        <taxon>Eukaryota</taxon>
        <taxon>Fungi</taxon>
        <taxon>Dikarya</taxon>
        <taxon>Ascomycota</taxon>
        <taxon>Pezizomycotina</taxon>
        <taxon>Sordariomycetes</taxon>
        <taxon>Hypocreomycetidae</taxon>
        <taxon>Glomerellales</taxon>
        <taxon>Glomerellaceae</taxon>
        <taxon>Colletotrichum</taxon>
        <taxon>Colletotrichum acutatum species complex</taxon>
    </lineage>
</organism>
<sequence length="419" mass="46425">MDPATNETWAEVQMTPNPLTTMSTAVALVACSIIALILGIRLARSPQPASEPLEITQVQLGLPLYIYPIKGLGGCAVQRAHLGKYGLVGDRTFSLQKVIRDKTDPSKKTYETMFIGYYLYMALFRASIEHDGRQENATDGEVIVKWHGRGTEHGKSINEANITTTDEIRFALSPSTEGLEVIDTSLHVSQAKAYDMGDELATWFSERLGVEARLAYIGDGSRPVLGSLAPNSKAGLQKARLARRLRSFVPFARFPEERLVFNDLAHYLVVTEESTAEVSSRLEGDLTMDVRKFRPNLVVKGASGPFAEDFWGELTFDGGVQMPVTANCYRCQSITVDYETGKTASDDRGLVWKKLNKDRRVDKGAKYSPVFGRYGYCFGSAVGEILSVGQKARISRVNSDRTTFDWPHLTTFGINQKKN</sequence>
<evidence type="ECO:0000313" key="4">
    <source>
        <dbReference type="Proteomes" id="UP001056436"/>
    </source>
</evidence>
<dbReference type="EMBL" id="SDAQ01000001">
    <property type="protein sequence ID" value="KAI3559163.1"/>
    <property type="molecule type" value="Genomic_DNA"/>
</dbReference>
<dbReference type="InterPro" id="IPR011037">
    <property type="entry name" value="Pyrv_Knase-like_insert_dom_sf"/>
</dbReference>
<dbReference type="AlphaFoldDB" id="A0A9P9XSH4"/>
<gene>
    <name evidence="3" type="ORF">CABS02_00138</name>
</gene>
<evidence type="ECO:0000259" key="2">
    <source>
        <dbReference type="PROSITE" id="PS51340"/>
    </source>
</evidence>